<evidence type="ECO:0000313" key="3">
    <source>
        <dbReference type="Proteomes" id="UP001152799"/>
    </source>
</evidence>
<sequence length="525" mass="60499">MAGLAIDMYWILRLWIPMFKMKDLELFGKWKSMVKVKAQNLMSKAQKTGAGGPELSLLLELTSVEKRLMAIIGWKIVKRDMEKEMGVENVFDAEENQAGNPGERPASSKRSLIVYTMNRTMKILKMAQEKYLEDMPMDFVGVNISDTNNIGNIVAIDYDENTLDENINLLESNNINENIPDENIIIVESNNINDDDISDENLNILENNNISNNIIVVIDPDENIPQSSISAQTEVTGIPVEFDLGIPISDDELFNREMFDLATVEQIHELHNNSDSSNEYNPSDSNNESSSEDSSSRGNENIDPNLDNLENSRKRKRTCRRMFLNTFDLGYKTVQEWVNNSSDGMHQDRERKITIKQALLDRKHSNIETIDRFLDELPKLPSHYSRKDCSKLFLEPIFKTLKIQEKNLSIYQLKKDQCNICCAHKTGNISEESYNEHRNRNDRARQEKQDDKSKSLNEFPILSDEEVLVLTHFLVKALLQMFEIFVEFAEKVVCSIFPRYDRVFKKIHVRIADLPITVEPLSTFQ</sequence>
<feature type="region of interest" description="Disordered" evidence="1">
    <location>
        <begin position="433"/>
        <end position="452"/>
    </location>
</feature>
<dbReference type="Gene3D" id="3.30.1640.10">
    <property type="entry name" value="mini-chromosome maintenance (MCM) complex, chain A, domain 1"/>
    <property type="match status" value="1"/>
</dbReference>
<evidence type="ECO:0000256" key="1">
    <source>
        <dbReference type="SAM" id="MobiDB-lite"/>
    </source>
</evidence>
<dbReference type="AlphaFoldDB" id="A0A9N9MIR0"/>
<name>A0A9N9MIR0_9CUCU</name>
<dbReference type="EMBL" id="OU892290">
    <property type="protein sequence ID" value="CAG9763631.1"/>
    <property type="molecule type" value="Genomic_DNA"/>
</dbReference>
<organism evidence="2 3">
    <name type="scientific">Ceutorhynchus assimilis</name>
    <name type="common">cabbage seed weevil</name>
    <dbReference type="NCBI Taxonomy" id="467358"/>
    <lineage>
        <taxon>Eukaryota</taxon>
        <taxon>Metazoa</taxon>
        <taxon>Ecdysozoa</taxon>
        <taxon>Arthropoda</taxon>
        <taxon>Hexapoda</taxon>
        <taxon>Insecta</taxon>
        <taxon>Pterygota</taxon>
        <taxon>Neoptera</taxon>
        <taxon>Endopterygota</taxon>
        <taxon>Coleoptera</taxon>
        <taxon>Polyphaga</taxon>
        <taxon>Cucujiformia</taxon>
        <taxon>Curculionidae</taxon>
        <taxon>Ceutorhynchinae</taxon>
        <taxon>Ceutorhynchus</taxon>
    </lineage>
</organism>
<reference evidence="2" key="1">
    <citation type="submission" date="2022-01" db="EMBL/GenBank/DDBJ databases">
        <authorList>
            <person name="King R."/>
        </authorList>
    </citation>
    <scope>NUCLEOTIDE SEQUENCE</scope>
</reference>
<feature type="compositionally biased region" description="Low complexity" evidence="1">
    <location>
        <begin position="273"/>
        <end position="301"/>
    </location>
</feature>
<feature type="region of interest" description="Disordered" evidence="1">
    <location>
        <begin position="272"/>
        <end position="311"/>
    </location>
</feature>
<gene>
    <name evidence="2" type="ORF">CEUTPL_LOCUS4289</name>
</gene>
<dbReference type="Proteomes" id="UP001152799">
    <property type="component" value="Chromosome 14"/>
</dbReference>
<feature type="compositionally biased region" description="Basic and acidic residues" evidence="1">
    <location>
        <begin position="434"/>
        <end position="452"/>
    </location>
</feature>
<keyword evidence="3" id="KW-1185">Reference proteome</keyword>
<evidence type="ECO:0000313" key="2">
    <source>
        <dbReference type="EMBL" id="CAG9763631.1"/>
    </source>
</evidence>
<proteinExistence type="predicted"/>
<protein>
    <submittedName>
        <fullName evidence="2">Uncharacterized protein</fullName>
    </submittedName>
</protein>
<accession>A0A9N9MIR0</accession>
<dbReference type="OrthoDB" id="8061312at2759"/>